<feature type="compositionally biased region" description="Acidic residues" evidence="1">
    <location>
        <begin position="164"/>
        <end position="183"/>
    </location>
</feature>
<feature type="compositionally biased region" description="Low complexity" evidence="1">
    <location>
        <begin position="118"/>
        <end position="135"/>
    </location>
</feature>
<evidence type="ECO:0000313" key="3">
    <source>
        <dbReference type="Proteomes" id="UP001383192"/>
    </source>
</evidence>
<dbReference type="GO" id="GO:0035361">
    <property type="term" value="C:Cul8-RING ubiquitin ligase complex"/>
    <property type="evidence" value="ECO:0007669"/>
    <property type="project" value="TreeGrafter"/>
</dbReference>
<reference evidence="2 3" key="1">
    <citation type="submission" date="2024-01" db="EMBL/GenBank/DDBJ databases">
        <title>A draft genome for a cacao thread blight-causing isolate of Paramarasmius palmivorus.</title>
        <authorList>
            <person name="Baruah I.K."/>
            <person name="Bukari Y."/>
            <person name="Amoako-Attah I."/>
            <person name="Meinhardt L.W."/>
            <person name="Bailey B.A."/>
            <person name="Cohen S.P."/>
        </authorList>
    </citation>
    <scope>NUCLEOTIDE SEQUENCE [LARGE SCALE GENOMIC DNA]</scope>
    <source>
        <strain evidence="2 3">GH-12</strain>
    </source>
</reference>
<feature type="region of interest" description="Disordered" evidence="1">
    <location>
        <begin position="763"/>
        <end position="855"/>
    </location>
</feature>
<dbReference type="GO" id="GO:0000724">
    <property type="term" value="P:double-strand break repair via homologous recombination"/>
    <property type="evidence" value="ECO:0007669"/>
    <property type="project" value="TreeGrafter"/>
</dbReference>
<feature type="compositionally biased region" description="Basic and acidic residues" evidence="1">
    <location>
        <begin position="545"/>
        <end position="579"/>
    </location>
</feature>
<proteinExistence type="predicted"/>
<feature type="compositionally biased region" description="Polar residues" evidence="1">
    <location>
        <begin position="474"/>
        <end position="498"/>
    </location>
</feature>
<dbReference type="PANTHER" id="PTHR28122">
    <property type="entry name" value="E3 UBIQUITIN-PROTEIN LIGASE SUBSTRATE RECEPTOR MMS22"/>
    <property type="match status" value="1"/>
</dbReference>
<gene>
    <name evidence="2" type="ORF">VNI00_002746</name>
</gene>
<feature type="compositionally biased region" description="Polar residues" evidence="1">
    <location>
        <begin position="432"/>
        <end position="443"/>
    </location>
</feature>
<feature type="compositionally biased region" description="Basic residues" evidence="1">
    <location>
        <begin position="833"/>
        <end position="852"/>
    </location>
</feature>
<accession>A0AAW0DTY5</accession>
<feature type="region of interest" description="Disordered" evidence="1">
    <location>
        <begin position="883"/>
        <end position="944"/>
    </location>
</feature>
<dbReference type="GO" id="GO:0005634">
    <property type="term" value="C:nucleus"/>
    <property type="evidence" value="ECO:0007669"/>
    <property type="project" value="InterPro"/>
</dbReference>
<evidence type="ECO:0008006" key="4">
    <source>
        <dbReference type="Google" id="ProtNLM"/>
    </source>
</evidence>
<sequence length="1859" mass="208677">MQNTETEPNPEEYVETSEPEEIEVCWKRKRNGEVEAYPAKRKRVEDQLGLDLDESVSSPIEDVHSELPHEALEQMSLEVDNASDYMDMDMDASQDPLNFLIPSQGTPPPPTSDRDTDPMTPATSIFSSEPPRSSYSPPPPPLPVNVDVENSQDPLCLSAGAGEEREEEGQDLGLFGDDEDEDDRPLGSPSTRERDVEVLSIHSRSPSPALPVQPSSPLSSPPQPQLEPEPEPQPPPQQPPAADDADPFIPPEEGGGYRLRNRRPEQKNPFLFDRYMYEKLMANNPDAIVRMKLGDSQSGRRHARGPEDRYEEESQEQGFVPPEGEESDVEEERLRERERERVREKEKEKVPDGLSELESDEDPETKGSRKEYLKLKKRRKEEERQRKKLEKKEKEKGKGKKPHAFPVRPEQEEEEESRTMDVSSDHEEGQVMDTNQDNDGNASEQERRRRRLFSRSRSRLVPDSDEEPVAGPSYQRSQSRNGRSTGFSSPTPSYNLPRNLSPFPGDPGPSSLAGQAYDFDFGMSFGDDDDELPRQPSPLVIDDSSSDHENQGGDHSHEASTSKDNSEEQDNDHLSREDREKLKILGRLFPAFMIGQLGQGSVNGRTTTRQQQTDDPDPDRPLLPGQTRKRVGKGNGQRAIVGDPESSDEEMQTPAEAARSPSPQPVASSSRRTIDSYLDTAQRRPAAPSRKGKEKEVQSPIIKISDDEREDEDEDEGCSSADEVDEEDLSHGLYNRNMVHNKNPSALGLEFIDYILAKKTRFCRSKSTAGQSSNAGGPSKKTASSGSGRPPQSKSHAKAPGQTSRNVTASTSHSSNRDSESASIPVDDTATAKSKRKQAKKKRARERKKRAQRNGVYTFADGNVFLQSHIEPEDFDDQAFERVLAPSPSPPPLPQPVNNVPKSILQPPPPLKQAQTAARERTVPPVDNTSENNNSRGEPQTQSDLLRLGVGFGDGTYLGKHKFWELVNLESCSDIPFPTCSRFEFEVGRHTTSAHLRSILPQICNQVLDFAEELPGCDHHQLSRDWNDLLRSVCMCFSMHMSSGNEDEQQKLKIIACEQAENIIKRLESSDTLPKASVDLILLNLTWFAVELLIRAGHRISIPTPRASQSSDSDLLFRAMSVAARYAYACGLIEATEHVRYSAGLITDTSSGEKASILARSAEIWICLIHVSLRLNAQTGKGFALGRIVEGILQLQTRTANSYGASETIWSTIFSLCALSQISISGRSTSKPELPASWNLVAYALRRVKLDDASDRGFGEAIVEKHDRYIDRLIMRCSLLTSRWNWPMDDLQIINILVQVFKSRKYANLVHETAEYPDFLRLQDWKTCYEFKKTDSSFTRFLKLVVQAGEAAKPKADETQPNTKVKKLCGLINPIGRVVPSPKMTPDQELSKLYNRVSALAVIIHLDSHDVESRVWHARQQIDFEHSNDETRMAHIRSVLYLSQQTVLSLLSMTAALNWLRALALTLANELSPKDPSTHGRNEETVAVCSQMLIGLVRHVVHAYGQVKQYPDPAMLSTLTPLITNQNLAKYPTTLRLIANVINSYMLVRKDALSSVQPRPPPTRQVAPAAEESQETQYDFDEIDVNDPALVAVLDGGIANDHTAQDLALAQELDPMKMHLYSHLYRAVRVFKEPDHIISDDERSTVNECMSAWLSCISILIKMRKTSVTGWDFYFGVCTTLLEGIPEERQKRLKFCIMNNILKFDTDAYVEYKNRFLEMLFFALVPDEPTIQHEYVSFLLSADGLQHVLFKDLPVERGTSGSYKLTAEDLQAKRVSLVRCIFRNVNQALASGDQKGEMYSEWCTGLMSTMRETFTAQDHGKQQQLRDTCLQIADLFVEELPSLAAKLEWWPNWARGLRQ</sequence>
<feature type="compositionally biased region" description="Basic and acidic residues" evidence="1">
    <location>
        <begin position="417"/>
        <end position="429"/>
    </location>
</feature>
<feature type="compositionally biased region" description="Pro residues" evidence="1">
    <location>
        <begin position="219"/>
        <end position="239"/>
    </location>
</feature>
<dbReference type="Proteomes" id="UP001383192">
    <property type="component" value="Unassembled WGS sequence"/>
</dbReference>
<feature type="compositionally biased region" description="Basic and acidic residues" evidence="1">
    <location>
        <begin position="364"/>
        <end position="396"/>
    </location>
</feature>
<feature type="region of interest" description="Disordered" evidence="1">
    <location>
        <begin position="290"/>
        <end position="579"/>
    </location>
</feature>
<feature type="region of interest" description="Disordered" evidence="1">
    <location>
        <begin position="87"/>
        <end position="269"/>
    </location>
</feature>
<feature type="region of interest" description="Disordered" evidence="1">
    <location>
        <begin position="594"/>
        <end position="729"/>
    </location>
</feature>
<evidence type="ECO:0000256" key="1">
    <source>
        <dbReference type="SAM" id="MobiDB-lite"/>
    </source>
</evidence>
<feature type="compositionally biased region" description="Polar residues" evidence="1">
    <location>
        <begin position="801"/>
        <end position="814"/>
    </location>
</feature>
<dbReference type="InterPro" id="IPR019021">
    <property type="entry name" value="Mms22"/>
</dbReference>
<dbReference type="EMBL" id="JAYKXP010000007">
    <property type="protein sequence ID" value="KAK7056194.1"/>
    <property type="molecule type" value="Genomic_DNA"/>
</dbReference>
<feature type="compositionally biased region" description="Basic and acidic residues" evidence="1">
    <location>
        <begin position="332"/>
        <end position="351"/>
    </location>
</feature>
<name>A0AAW0DTY5_9AGAR</name>
<feature type="compositionally biased region" description="Low complexity" evidence="1">
    <location>
        <begin position="205"/>
        <end position="218"/>
    </location>
</feature>
<feature type="compositionally biased region" description="Low complexity" evidence="1">
    <location>
        <begin position="604"/>
        <end position="613"/>
    </location>
</feature>
<dbReference type="Pfam" id="PF09462">
    <property type="entry name" value="Mus7"/>
    <property type="match status" value="1"/>
</dbReference>
<feature type="compositionally biased region" description="Polar residues" evidence="1">
    <location>
        <begin position="927"/>
        <end position="944"/>
    </location>
</feature>
<feature type="compositionally biased region" description="Basic residues" evidence="1">
    <location>
        <begin position="448"/>
        <end position="458"/>
    </location>
</feature>
<organism evidence="2 3">
    <name type="scientific">Paramarasmius palmivorus</name>
    <dbReference type="NCBI Taxonomy" id="297713"/>
    <lineage>
        <taxon>Eukaryota</taxon>
        <taxon>Fungi</taxon>
        <taxon>Dikarya</taxon>
        <taxon>Basidiomycota</taxon>
        <taxon>Agaricomycotina</taxon>
        <taxon>Agaricomycetes</taxon>
        <taxon>Agaricomycetidae</taxon>
        <taxon>Agaricales</taxon>
        <taxon>Marasmiineae</taxon>
        <taxon>Marasmiaceae</taxon>
        <taxon>Paramarasmius</taxon>
    </lineage>
</organism>
<comment type="caution">
    <text evidence="2">The sequence shown here is derived from an EMBL/GenBank/DDBJ whole genome shotgun (WGS) entry which is preliminary data.</text>
</comment>
<evidence type="ECO:0000313" key="2">
    <source>
        <dbReference type="EMBL" id="KAK7056194.1"/>
    </source>
</evidence>
<feature type="region of interest" description="Disordered" evidence="1">
    <location>
        <begin position="1553"/>
        <end position="1573"/>
    </location>
</feature>
<dbReference type="GO" id="GO:0031297">
    <property type="term" value="P:replication fork processing"/>
    <property type="evidence" value="ECO:0007669"/>
    <property type="project" value="InterPro"/>
</dbReference>
<keyword evidence="3" id="KW-1185">Reference proteome</keyword>
<feature type="compositionally biased region" description="Acidic residues" evidence="1">
    <location>
        <begin position="707"/>
        <end position="728"/>
    </location>
</feature>
<feature type="compositionally biased region" description="Polar residues" evidence="1">
    <location>
        <begin position="765"/>
        <end position="794"/>
    </location>
</feature>
<protein>
    <recommendedName>
        <fullName evidence="4">Protein mms22</fullName>
    </recommendedName>
</protein>
<dbReference type="PANTHER" id="PTHR28122:SF1">
    <property type="entry name" value="E3 UBIQUITIN-PROTEIN LIGASE SUBSTRATE RECEPTOR MMS22"/>
    <property type="match status" value="1"/>
</dbReference>